<dbReference type="AlphaFoldDB" id="A0A7R9FPY1"/>
<dbReference type="InterPro" id="IPR005552">
    <property type="entry name" value="Scramblase"/>
</dbReference>
<dbReference type="EMBL" id="CAJPEV010002869">
    <property type="protein sequence ID" value="CAG0898295.1"/>
    <property type="molecule type" value="Genomic_DNA"/>
</dbReference>
<organism evidence="3">
    <name type="scientific">Darwinula stevensoni</name>
    <dbReference type="NCBI Taxonomy" id="69355"/>
    <lineage>
        <taxon>Eukaryota</taxon>
        <taxon>Metazoa</taxon>
        <taxon>Ecdysozoa</taxon>
        <taxon>Arthropoda</taxon>
        <taxon>Crustacea</taxon>
        <taxon>Oligostraca</taxon>
        <taxon>Ostracoda</taxon>
        <taxon>Podocopa</taxon>
        <taxon>Podocopida</taxon>
        <taxon>Darwinulocopina</taxon>
        <taxon>Darwinuloidea</taxon>
        <taxon>Darwinulidae</taxon>
        <taxon>Darwinula</taxon>
    </lineage>
</organism>
<dbReference type="PANTHER" id="PTHR23248">
    <property type="entry name" value="PHOSPHOLIPID SCRAMBLASE-RELATED"/>
    <property type="match status" value="1"/>
</dbReference>
<evidence type="ECO:0000256" key="1">
    <source>
        <dbReference type="ARBA" id="ARBA00005350"/>
    </source>
</evidence>
<comment type="similarity">
    <text evidence="1 2">Belongs to the phospholipid scramblase family.</text>
</comment>
<protein>
    <recommendedName>
        <fullName evidence="2">Phospholipid scramblase</fullName>
    </recommendedName>
</protein>
<dbReference type="EMBL" id="LR902386">
    <property type="protein sequence ID" value="CAD7250465.1"/>
    <property type="molecule type" value="Genomic_DNA"/>
</dbReference>
<dbReference type="Proteomes" id="UP000677054">
    <property type="component" value="Unassembled WGS sequence"/>
</dbReference>
<sequence length="248" mass="27648">MSGVPAAGWNVHNVGIEMTTGGPHCPPGLEYLTTIDQLLVHQKVEILEAITTFETANKYSIKNSMGQKIYSASEDTDCCTRNILGPYRCFELQVLDHQGREVIHLSRPLNCDSCWFPCCLQRLDVYSPPGTLIGVVKQEWSILSPKFTIQDAAGNAILLIEGPICTWSICGDVEFQILTLRGDNIGRISKQWSGLLKEGFTDADNFGVTFPMDLDVKMKATLLAATFLLDFMFFEKKGRKERDTPGMF</sequence>
<comment type="cofactor">
    <cofactor evidence="2">
        <name>Ca(2+)</name>
        <dbReference type="ChEBI" id="CHEBI:29108"/>
    </cofactor>
</comment>
<accession>A0A7R9FPY1</accession>
<keyword evidence="4" id="KW-1185">Reference proteome</keyword>
<evidence type="ECO:0000256" key="2">
    <source>
        <dbReference type="RuleBase" id="RU363116"/>
    </source>
</evidence>
<dbReference type="OrthoDB" id="191150at2759"/>
<proteinExistence type="inferred from homology"/>
<dbReference type="Pfam" id="PF03803">
    <property type="entry name" value="Scramblase"/>
    <property type="match status" value="1"/>
</dbReference>
<keyword evidence="2" id="KW-0449">Lipoprotein</keyword>
<dbReference type="SUPFAM" id="SSF54518">
    <property type="entry name" value="Tubby C-terminal domain-like"/>
    <property type="match status" value="1"/>
</dbReference>
<dbReference type="PANTHER" id="PTHR23248:SF9">
    <property type="entry name" value="PHOSPHOLIPID SCRAMBLASE"/>
    <property type="match status" value="1"/>
</dbReference>
<evidence type="ECO:0000313" key="4">
    <source>
        <dbReference type="Proteomes" id="UP000677054"/>
    </source>
</evidence>
<evidence type="ECO:0000313" key="3">
    <source>
        <dbReference type="EMBL" id="CAD7250465.1"/>
    </source>
</evidence>
<keyword evidence="2" id="KW-0106">Calcium</keyword>
<dbReference type="GO" id="GO:0005886">
    <property type="term" value="C:plasma membrane"/>
    <property type="evidence" value="ECO:0007669"/>
    <property type="project" value="TreeGrafter"/>
</dbReference>
<name>A0A7R9FPY1_9CRUS</name>
<gene>
    <name evidence="3" type="ORF">DSTB1V02_LOCUS10238</name>
</gene>
<keyword evidence="2" id="KW-0564">Palmitate</keyword>
<comment type="function">
    <text evidence="2">May mediate accelerated ATP-independent bidirectional transbilayer migration of phospholipids upon binding calcium ions that results in a loss of phospholipid asymmetry in the plasma membrane.</text>
</comment>
<dbReference type="InterPro" id="IPR025659">
    <property type="entry name" value="Tubby-like_C"/>
</dbReference>
<reference evidence="3" key="1">
    <citation type="submission" date="2020-11" db="EMBL/GenBank/DDBJ databases">
        <authorList>
            <person name="Tran Van P."/>
        </authorList>
    </citation>
    <scope>NUCLEOTIDE SEQUENCE</scope>
</reference>
<dbReference type="GO" id="GO:0017128">
    <property type="term" value="F:phospholipid scramblase activity"/>
    <property type="evidence" value="ECO:0007669"/>
    <property type="project" value="InterPro"/>
</dbReference>